<dbReference type="InterPro" id="IPR000014">
    <property type="entry name" value="PAS"/>
</dbReference>
<dbReference type="PANTHER" id="PTHR42878:SF3">
    <property type="entry name" value="HISTIDINE PROTEIN KINASE SAES"/>
    <property type="match status" value="1"/>
</dbReference>
<dbReference type="InterPro" id="IPR035965">
    <property type="entry name" value="PAS-like_dom_sf"/>
</dbReference>
<evidence type="ECO:0000256" key="5">
    <source>
        <dbReference type="ARBA" id="ARBA00023136"/>
    </source>
</evidence>
<keyword evidence="3" id="KW-0808">Transferase</keyword>
<reference evidence="10 11" key="1">
    <citation type="submission" date="2017-04" db="EMBL/GenBank/DDBJ databases">
        <authorList>
            <person name="Afonso C.L."/>
            <person name="Miller P.J."/>
            <person name="Scott M.A."/>
            <person name="Spackman E."/>
            <person name="Goraichik I."/>
            <person name="Dimitrov K.M."/>
            <person name="Suarez D.L."/>
            <person name="Swayne D.E."/>
        </authorList>
    </citation>
    <scope>NUCLEOTIDE SEQUENCE [LARGE SCALE GENOMIC DNA]</scope>
    <source>
        <strain evidence="10 11">DSM 11270</strain>
    </source>
</reference>
<dbReference type="InterPro" id="IPR050351">
    <property type="entry name" value="BphY/WalK/GraS-like"/>
</dbReference>
<dbReference type="RefSeq" id="WP_084052927.1">
    <property type="nucleotide sequence ID" value="NZ_FWWT01000016.1"/>
</dbReference>
<dbReference type="EC" id="2.7.13.3" evidence="2"/>
<dbReference type="Pfam" id="PF13188">
    <property type="entry name" value="PAS_8"/>
    <property type="match status" value="1"/>
</dbReference>
<feature type="coiled-coil region" evidence="6">
    <location>
        <begin position="102"/>
        <end position="129"/>
    </location>
</feature>
<accession>A0A1W1V6F8</accession>
<keyword evidence="4" id="KW-0418">Kinase</keyword>
<dbReference type="OrthoDB" id="9809348at2"/>
<dbReference type="PROSITE" id="PS50885">
    <property type="entry name" value="HAMP"/>
    <property type="match status" value="1"/>
</dbReference>
<dbReference type="PANTHER" id="PTHR42878">
    <property type="entry name" value="TWO-COMPONENT HISTIDINE KINASE"/>
    <property type="match status" value="1"/>
</dbReference>
<keyword evidence="7" id="KW-0812">Transmembrane</keyword>
<dbReference type="GO" id="GO:0007234">
    <property type="term" value="P:osmosensory signaling via phosphorelay pathway"/>
    <property type="evidence" value="ECO:0007669"/>
    <property type="project" value="TreeGrafter"/>
</dbReference>
<evidence type="ECO:0000313" key="11">
    <source>
        <dbReference type="Proteomes" id="UP000192731"/>
    </source>
</evidence>
<keyword evidence="7" id="KW-1133">Transmembrane helix</keyword>
<feature type="domain" description="HAMP" evidence="9">
    <location>
        <begin position="58"/>
        <end position="110"/>
    </location>
</feature>
<dbReference type="PROSITE" id="PS50112">
    <property type="entry name" value="PAS"/>
    <property type="match status" value="1"/>
</dbReference>
<feature type="domain" description="PAS" evidence="8">
    <location>
        <begin position="115"/>
        <end position="157"/>
    </location>
</feature>
<evidence type="ECO:0000256" key="1">
    <source>
        <dbReference type="ARBA" id="ARBA00000085"/>
    </source>
</evidence>
<dbReference type="GO" id="GO:0000156">
    <property type="term" value="F:phosphorelay response regulator activity"/>
    <property type="evidence" value="ECO:0007669"/>
    <property type="project" value="TreeGrafter"/>
</dbReference>
<dbReference type="GO" id="GO:0016020">
    <property type="term" value="C:membrane"/>
    <property type="evidence" value="ECO:0007669"/>
    <property type="project" value="UniProtKB-SubCell"/>
</dbReference>
<dbReference type="Proteomes" id="UP000192731">
    <property type="component" value="Unassembled WGS sequence"/>
</dbReference>
<evidence type="ECO:0000256" key="3">
    <source>
        <dbReference type="ARBA" id="ARBA00022679"/>
    </source>
</evidence>
<dbReference type="Gene3D" id="3.30.450.20">
    <property type="entry name" value="PAS domain"/>
    <property type="match status" value="1"/>
</dbReference>
<dbReference type="EMBL" id="FWWT01000016">
    <property type="protein sequence ID" value="SMB88835.1"/>
    <property type="molecule type" value="Genomic_DNA"/>
</dbReference>
<name>A0A1W1V6F8_DESTI</name>
<dbReference type="AlphaFoldDB" id="A0A1W1V6F8"/>
<evidence type="ECO:0000313" key="10">
    <source>
        <dbReference type="EMBL" id="SMB88835.1"/>
    </source>
</evidence>
<keyword evidence="5 7" id="KW-0472">Membrane</keyword>
<evidence type="ECO:0000256" key="2">
    <source>
        <dbReference type="ARBA" id="ARBA00012438"/>
    </source>
</evidence>
<gene>
    <name evidence="10" type="ORF">SAMN00017405_0539</name>
</gene>
<sequence length="188" mass="21159">MLSVAIPIYNGEEINQALMLFKPVAPITDIINSMRKLISYAAFAVIILASIVSFFLSRTLSRPLIQMNKIATEMAKVNFGNKIAVKSNDEVGLLGTSLNNMSERLKFNINELSHEKAKLENVLDSMSDGVITLDAHGNIILVNPPAKRFLSKYGQDLSFGQNFFNCINLVEFKNLFEEVNQKRKRQYL</sequence>
<organism evidence="10 11">
    <name type="scientific">Desulfonispora thiosulfatigenes DSM 11270</name>
    <dbReference type="NCBI Taxonomy" id="656914"/>
    <lineage>
        <taxon>Bacteria</taxon>
        <taxon>Bacillati</taxon>
        <taxon>Bacillota</taxon>
        <taxon>Clostridia</taxon>
        <taxon>Eubacteriales</taxon>
        <taxon>Peptococcaceae</taxon>
        <taxon>Desulfonispora</taxon>
    </lineage>
</organism>
<feature type="transmembrane region" description="Helical" evidence="7">
    <location>
        <begin position="37"/>
        <end position="57"/>
    </location>
</feature>
<evidence type="ECO:0000256" key="6">
    <source>
        <dbReference type="SAM" id="Coils"/>
    </source>
</evidence>
<dbReference type="SUPFAM" id="SSF158472">
    <property type="entry name" value="HAMP domain-like"/>
    <property type="match status" value="1"/>
</dbReference>
<dbReference type="CDD" id="cd06225">
    <property type="entry name" value="HAMP"/>
    <property type="match status" value="1"/>
</dbReference>
<keyword evidence="11" id="KW-1185">Reference proteome</keyword>
<evidence type="ECO:0000256" key="7">
    <source>
        <dbReference type="SAM" id="Phobius"/>
    </source>
</evidence>
<evidence type="ECO:0000259" key="9">
    <source>
        <dbReference type="PROSITE" id="PS50885"/>
    </source>
</evidence>
<protein>
    <recommendedName>
        <fullName evidence="2">histidine kinase</fullName>
        <ecNumber evidence="2">2.7.13.3</ecNumber>
    </recommendedName>
</protein>
<dbReference type="GO" id="GO:0030295">
    <property type="term" value="F:protein kinase activator activity"/>
    <property type="evidence" value="ECO:0007669"/>
    <property type="project" value="TreeGrafter"/>
</dbReference>
<keyword evidence="6" id="KW-0175">Coiled coil</keyword>
<dbReference type="Pfam" id="PF00672">
    <property type="entry name" value="HAMP"/>
    <property type="match status" value="1"/>
</dbReference>
<comment type="catalytic activity">
    <reaction evidence="1">
        <text>ATP + protein L-histidine = ADP + protein N-phospho-L-histidine.</text>
        <dbReference type="EC" id="2.7.13.3"/>
    </reaction>
</comment>
<dbReference type="Gene3D" id="6.10.340.10">
    <property type="match status" value="1"/>
</dbReference>
<dbReference type="CDD" id="cd00130">
    <property type="entry name" value="PAS"/>
    <property type="match status" value="1"/>
</dbReference>
<dbReference type="GO" id="GO:0004673">
    <property type="term" value="F:protein histidine kinase activity"/>
    <property type="evidence" value="ECO:0007669"/>
    <property type="project" value="UniProtKB-EC"/>
</dbReference>
<dbReference type="SMART" id="SM00091">
    <property type="entry name" value="PAS"/>
    <property type="match status" value="1"/>
</dbReference>
<dbReference type="SMART" id="SM00304">
    <property type="entry name" value="HAMP"/>
    <property type="match status" value="1"/>
</dbReference>
<evidence type="ECO:0000259" key="8">
    <source>
        <dbReference type="PROSITE" id="PS50112"/>
    </source>
</evidence>
<dbReference type="STRING" id="656914.SAMN00017405_0539"/>
<evidence type="ECO:0000256" key="4">
    <source>
        <dbReference type="ARBA" id="ARBA00022777"/>
    </source>
</evidence>
<proteinExistence type="predicted"/>
<dbReference type="InterPro" id="IPR003660">
    <property type="entry name" value="HAMP_dom"/>
</dbReference>
<dbReference type="SUPFAM" id="SSF55785">
    <property type="entry name" value="PYP-like sensor domain (PAS domain)"/>
    <property type="match status" value="1"/>
</dbReference>